<gene>
    <name evidence="1" type="ORF">EZS28_008585</name>
</gene>
<evidence type="ECO:0000313" key="2">
    <source>
        <dbReference type="Proteomes" id="UP000324800"/>
    </source>
</evidence>
<protein>
    <submittedName>
        <fullName evidence="1">Uncharacterized protein</fullName>
    </submittedName>
</protein>
<organism evidence="1 2">
    <name type="scientific">Streblomastix strix</name>
    <dbReference type="NCBI Taxonomy" id="222440"/>
    <lineage>
        <taxon>Eukaryota</taxon>
        <taxon>Metamonada</taxon>
        <taxon>Preaxostyla</taxon>
        <taxon>Oxymonadida</taxon>
        <taxon>Streblomastigidae</taxon>
        <taxon>Streblomastix</taxon>
    </lineage>
</organism>
<accession>A0A5J4WMM6</accession>
<proteinExistence type="predicted"/>
<dbReference type="AlphaFoldDB" id="A0A5J4WMM6"/>
<name>A0A5J4WMM6_9EUKA</name>
<dbReference type="OrthoDB" id="10648462at2759"/>
<reference evidence="1 2" key="1">
    <citation type="submission" date="2019-03" db="EMBL/GenBank/DDBJ databases">
        <title>Single cell metagenomics reveals metabolic interactions within the superorganism composed of flagellate Streblomastix strix and complex community of Bacteroidetes bacteria on its surface.</title>
        <authorList>
            <person name="Treitli S.C."/>
            <person name="Kolisko M."/>
            <person name="Husnik F."/>
            <person name="Keeling P."/>
            <person name="Hampl V."/>
        </authorList>
    </citation>
    <scope>NUCLEOTIDE SEQUENCE [LARGE SCALE GENOMIC DNA]</scope>
    <source>
        <strain evidence="1">ST1C</strain>
    </source>
</reference>
<comment type="caution">
    <text evidence="1">The sequence shown here is derived from an EMBL/GenBank/DDBJ whole genome shotgun (WGS) entry which is preliminary data.</text>
</comment>
<evidence type="ECO:0000313" key="1">
    <source>
        <dbReference type="EMBL" id="KAA6395886.1"/>
    </source>
</evidence>
<sequence length="194" mass="22039">MEAERDAAELFAQELINVSDIETLTCLLEENLDHKQLSLIILRTIIMFPVRLKGLFSSIYSNVDSFDPIIQEDSNIFQLLVEACQNTELSVEAFDAIFTLLSFHKIGSNEFNAIHTSFLAAAMNQNTGDKKRMKLESILDRSKETRYKILINNGKNILNTLIQRRDLNFLSQSSSSEKVPENTINIVQKIISVL</sequence>
<dbReference type="EMBL" id="SNRW01001569">
    <property type="protein sequence ID" value="KAA6395886.1"/>
    <property type="molecule type" value="Genomic_DNA"/>
</dbReference>
<dbReference type="Proteomes" id="UP000324800">
    <property type="component" value="Unassembled WGS sequence"/>
</dbReference>